<protein>
    <submittedName>
        <fullName evidence="12">OLC1v1020819C1</fullName>
    </submittedName>
</protein>
<dbReference type="PANTHER" id="PTHR31595">
    <property type="entry name" value="LONG-CHAIN-ALCOHOL O-FATTY-ACYLTRANSFERASE 3-RELATED"/>
    <property type="match status" value="1"/>
</dbReference>
<keyword evidence="5 10" id="KW-0812">Transmembrane</keyword>
<dbReference type="InterPro" id="IPR044851">
    <property type="entry name" value="Wax_synthase"/>
</dbReference>
<dbReference type="AlphaFoldDB" id="A0AAV1BUA7"/>
<dbReference type="PIRSF" id="PIRSF037006">
    <property type="entry name" value="Wax_synthase"/>
    <property type="match status" value="1"/>
</dbReference>
<evidence type="ECO:0000256" key="4">
    <source>
        <dbReference type="ARBA" id="ARBA00022679"/>
    </source>
</evidence>
<keyword evidence="9" id="KW-0012">Acyltransferase</keyword>
<dbReference type="GO" id="GO:0008374">
    <property type="term" value="F:O-acyltransferase activity"/>
    <property type="evidence" value="ECO:0007669"/>
    <property type="project" value="InterPro"/>
</dbReference>
<evidence type="ECO:0000313" key="13">
    <source>
        <dbReference type="Proteomes" id="UP001161247"/>
    </source>
</evidence>
<dbReference type="InterPro" id="IPR017088">
    <property type="entry name" value="Wax_synthase_Magnoliopsida"/>
</dbReference>
<accession>A0AAV1BUA7</accession>
<keyword evidence="7" id="KW-0443">Lipid metabolism</keyword>
<comment type="caution">
    <text evidence="12">The sequence shown here is derived from an EMBL/GenBank/DDBJ whole genome shotgun (WGS) entry which is preliminary data.</text>
</comment>
<comment type="similarity">
    <text evidence="3">Belongs to the wax synthase family.</text>
</comment>
<dbReference type="GO" id="GO:0006629">
    <property type="term" value="P:lipid metabolic process"/>
    <property type="evidence" value="ECO:0007669"/>
    <property type="project" value="UniProtKB-KW"/>
</dbReference>
<comment type="subcellular location">
    <subcellularLocation>
        <location evidence="1">Membrane</location>
        <topology evidence="1">Multi-pass membrane protein</topology>
    </subcellularLocation>
</comment>
<reference evidence="12" key="1">
    <citation type="submission" date="2023-03" db="EMBL/GenBank/DDBJ databases">
        <authorList>
            <person name="Julca I."/>
        </authorList>
    </citation>
    <scope>NUCLEOTIDE SEQUENCE</scope>
</reference>
<organism evidence="12 13">
    <name type="scientific">Oldenlandia corymbosa var. corymbosa</name>
    <dbReference type="NCBI Taxonomy" id="529605"/>
    <lineage>
        <taxon>Eukaryota</taxon>
        <taxon>Viridiplantae</taxon>
        <taxon>Streptophyta</taxon>
        <taxon>Embryophyta</taxon>
        <taxon>Tracheophyta</taxon>
        <taxon>Spermatophyta</taxon>
        <taxon>Magnoliopsida</taxon>
        <taxon>eudicotyledons</taxon>
        <taxon>Gunneridae</taxon>
        <taxon>Pentapetalae</taxon>
        <taxon>asterids</taxon>
        <taxon>lamiids</taxon>
        <taxon>Gentianales</taxon>
        <taxon>Rubiaceae</taxon>
        <taxon>Rubioideae</taxon>
        <taxon>Spermacoceae</taxon>
        <taxon>Hedyotis-Oldenlandia complex</taxon>
        <taxon>Oldenlandia</taxon>
    </lineage>
</organism>
<evidence type="ECO:0000256" key="5">
    <source>
        <dbReference type="ARBA" id="ARBA00022692"/>
    </source>
</evidence>
<sequence length="363" mass="40524">MDGDQNEMVNFIMVWVVVLASLCYCHMIGSHFSSATIIRPLALLPVICLFVVLPMNLTTISLGGTTAFFVAWLANFKLLLFAFDQGPLSSNPPTPLPYFIALACLPIKAAHQQYQSHPKSTNEKIQKPLNGHKSTINYASKITILAIVMLTVKHAHSNPWFMLLIYCAFLYLALELILAMTAGLARGLMRAELEPQFDEPYLATSLQDFWGKRWNLMASKILRPTVYDPVRSFCEPMAGRKWSPIPAVMATFLVSGLMHEWILYNIGRVKPTGELTCFFLLQGASVAAEIGIKRILSGRFQVPVALSRLLQIAFVLSSSFWLFFPPFRRGKADTKTCTEILAFIEFLKTSSLVSPSSTSCPFL</sequence>
<evidence type="ECO:0000256" key="3">
    <source>
        <dbReference type="ARBA" id="ARBA00007282"/>
    </source>
</evidence>
<evidence type="ECO:0000256" key="10">
    <source>
        <dbReference type="SAM" id="Phobius"/>
    </source>
</evidence>
<feature type="transmembrane region" description="Helical" evidence="10">
    <location>
        <begin position="41"/>
        <end position="74"/>
    </location>
</feature>
<proteinExistence type="inferred from homology"/>
<evidence type="ECO:0000256" key="1">
    <source>
        <dbReference type="ARBA" id="ARBA00004141"/>
    </source>
</evidence>
<dbReference type="EMBL" id="CATKSE010000001">
    <property type="protein sequence ID" value="CAI9086896.1"/>
    <property type="molecule type" value="Genomic_DNA"/>
</dbReference>
<keyword evidence="8 10" id="KW-0472">Membrane</keyword>
<feature type="transmembrane region" description="Helical" evidence="10">
    <location>
        <begin position="12"/>
        <end position="29"/>
    </location>
</feature>
<keyword evidence="4" id="KW-0808">Transferase</keyword>
<dbReference type="InterPro" id="IPR032805">
    <property type="entry name" value="Wax_synthase_dom"/>
</dbReference>
<keyword evidence="13" id="KW-1185">Reference proteome</keyword>
<dbReference type="GO" id="GO:0016020">
    <property type="term" value="C:membrane"/>
    <property type="evidence" value="ECO:0007669"/>
    <property type="project" value="UniProtKB-SubCell"/>
</dbReference>
<evidence type="ECO:0000256" key="8">
    <source>
        <dbReference type="ARBA" id="ARBA00023136"/>
    </source>
</evidence>
<evidence type="ECO:0000256" key="6">
    <source>
        <dbReference type="ARBA" id="ARBA00022989"/>
    </source>
</evidence>
<dbReference type="PANTHER" id="PTHR31595:SF57">
    <property type="entry name" value="OS04G0481900 PROTEIN"/>
    <property type="match status" value="1"/>
</dbReference>
<feature type="transmembrane region" description="Helical" evidence="10">
    <location>
        <begin position="160"/>
        <end position="185"/>
    </location>
</feature>
<name>A0AAV1BUA7_OLDCO</name>
<comment type="pathway">
    <text evidence="2">Secondary metabolite biosynthesis.</text>
</comment>
<evidence type="ECO:0000313" key="12">
    <source>
        <dbReference type="EMBL" id="CAI9086896.1"/>
    </source>
</evidence>
<evidence type="ECO:0000259" key="11">
    <source>
        <dbReference type="Pfam" id="PF13813"/>
    </source>
</evidence>
<evidence type="ECO:0000256" key="2">
    <source>
        <dbReference type="ARBA" id="ARBA00005179"/>
    </source>
</evidence>
<evidence type="ECO:0000256" key="9">
    <source>
        <dbReference type="ARBA" id="ARBA00023315"/>
    </source>
</evidence>
<dbReference type="Proteomes" id="UP001161247">
    <property type="component" value="Unassembled WGS sequence"/>
</dbReference>
<keyword evidence="6 10" id="KW-1133">Transmembrane helix</keyword>
<feature type="domain" description="Wax synthase" evidence="11">
    <location>
        <begin position="194"/>
        <end position="280"/>
    </location>
</feature>
<feature type="transmembrane region" description="Helical" evidence="10">
    <location>
        <begin position="304"/>
        <end position="324"/>
    </location>
</feature>
<gene>
    <name evidence="12" type="ORF">OLC1_LOCUS24869</name>
</gene>
<evidence type="ECO:0000256" key="7">
    <source>
        <dbReference type="ARBA" id="ARBA00023098"/>
    </source>
</evidence>
<dbReference type="Pfam" id="PF13813">
    <property type="entry name" value="MBOAT_2"/>
    <property type="match status" value="1"/>
</dbReference>